<feature type="transmembrane region" description="Helical" evidence="14">
    <location>
        <begin position="87"/>
        <end position="109"/>
    </location>
</feature>
<keyword evidence="9 13" id="KW-0675">Receptor</keyword>
<keyword evidence="7 13" id="KW-0297">G-protein coupled receptor</keyword>
<organism evidence="15 16">
    <name type="scientific">Peromyscus maniculatus bairdii</name>
    <name type="common">Prairie deer mouse</name>
    <dbReference type="NCBI Taxonomy" id="230844"/>
    <lineage>
        <taxon>Eukaryota</taxon>
        <taxon>Metazoa</taxon>
        <taxon>Chordata</taxon>
        <taxon>Craniata</taxon>
        <taxon>Vertebrata</taxon>
        <taxon>Euteleostomi</taxon>
        <taxon>Mammalia</taxon>
        <taxon>Eutheria</taxon>
        <taxon>Euarchontoglires</taxon>
        <taxon>Glires</taxon>
        <taxon>Rodentia</taxon>
        <taxon>Myomorpha</taxon>
        <taxon>Muroidea</taxon>
        <taxon>Cricetidae</taxon>
        <taxon>Neotominae</taxon>
        <taxon>Peromyscus</taxon>
    </lineage>
</organism>
<feature type="transmembrane region" description="Helical" evidence="14">
    <location>
        <begin position="230"/>
        <end position="253"/>
    </location>
</feature>
<protein>
    <recommendedName>
        <fullName evidence="13">Taste receptor type 2</fullName>
    </recommendedName>
</protein>
<dbReference type="InterPro" id="IPR007960">
    <property type="entry name" value="TAS2R"/>
</dbReference>
<keyword evidence="10" id="KW-0325">Glycoprotein</keyword>
<dbReference type="GO" id="GO:0033038">
    <property type="term" value="F:bitter taste receptor activity"/>
    <property type="evidence" value="ECO:0007669"/>
    <property type="project" value="InterPro"/>
</dbReference>
<dbReference type="FunFam" id="1.20.1070.10:FF:000042">
    <property type="entry name" value="Taste receptor type 2 member 7"/>
    <property type="match status" value="1"/>
</dbReference>
<comment type="subcellular location">
    <subcellularLocation>
        <location evidence="1 13">Membrane</location>
        <topology evidence="1 13">Multi-pass membrane protein</topology>
    </subcellularLocation>
</comment>
<evidence type="ECO:0000256" key="7">
    <source>
        <dbReference type="ARBA" id="ARBA00023040"/>
    </source>
</evidence>
<evidence type="ECO:0000256" key="3">
    <source>
        <dbReference type="ARBA" id="ARBA00022480"/>
    </source>
</evidence>
<reference evidence="15 16" key="1">
    <citation type="submission" date="2018-10" db="EMBL/GenBank/DDBJ databases">
        <title>Improved assembly of the deer mouse Peromyscus maniculatus genome.</title>
        <authorList>
            <person name="Lassance J.-M."/>
            <person name="Hoekstra H.E."/>
        </authorList>
    </citation>
    <scope>NUCLEOTIDE SEQUENCE [LARGE SCALE GENOMIC DNA]</scope>
</reference>
<keyword evidence="6 14" id="KW-1133">Transmembrane helix</keyword>
<dbReference type="AlphaFoldDB" id="A0A6I9M6Y1"/>
<keyword evidence="5 13" id="KW-0812">Transmembrane</keyword>
<evidence type="ECO:0000256" key="14">
    <source>
        <dbReference type="SAM" id="Phobius"/>
    </source>
</evidence>
<keyword evidence="11 13" id="KW-0807">Transducer</keyword>
<evidence type="ECO:0000256" key="1">
    <source>
        <dbReference type="ARBA" id="ARBA00004141"/>
    </source>
</evidence>
<keyword evidence="4 13" id="KW-0716">Sensory transduction</keyword>
<evidence type="ECO:0000256" key="8">
    <source>
        <dbReference type="ARBA" id="ARBA00023136"/>
    </source>
</evidence>
<feature type="transmembrane region" description="Helical" evidence="14">
    <location>
        <begin position="185"/>
        <end position="209"/>
    </location>
</feature>
<keyword evidence="8 13" id="KW-0472">Membrane</keyword>
<evidence type="ECO:0000256" key="9">
    <source>
        <dbReference type="ARBA" id="ARBA00023170"/>
    </source>
</evidence>
<feature type="transmembrane region" description="Helical" evidence="14">
    <location>
        <begin position="129"/>
        <end position="147"/>
    </location>
</feature>
<dbReference type="Pfam" id="PF05296">
    <property type="entry name" value="TAS2R"/>
    <property type="match status" value="1"/>
</dbReference>
<dbReference type="Proteomes" id="UP000694547">
    <property type="component" value="Chromosome 3"/>
</dbReference>
<feature type="transmembrane region" description="Helical" evidence="14">
    <location>
        <begin position="265"/>
        <end position="285"/>
    </location>
</feature>
<dbReference type="OrthoDB" id="8876749at2759"/>
<comment type="similarity">
    <text evidence="2 12">Belongs to the G-protein coupled receptor T2R family.</text>
</comment>
<keyword evidence="16" id="KW-1185">Reference proteome</keyword>
<dbReference type="SUPFAM" id="SSF81321">
    <property type="entry name" value="Family A G protein-coupled receptor-like"/>
    <property type="match status" value="1"/>
</dbReference>
<dbReference type="GO" id="GO:0016020">
    <property type="term" value="C:membrane"/>
    <property type="evidence" value="ECO:0007669"/>
    <property type="project" value="UniProtKB-SubCell"/>
</dbReference>
<dbReference type="Gene3D" id="1.20.1070.10">
    <property type="entry name" value="Rhodopsin 7-helix transmembrane proteins"/>
    <property type="match status" value="1"/>
</dbReference>
<evidence type="ECO:0000256" key="5">
    <source>
        <dbReference type="ARBA" id="ARBA00022692"/>
    </source>
</evidence>
<evidence type="ECO:0000313" key="16">
    <source>
        <dbReference type="Proteomes" id="UP000694547"/>
    </source>
</evidence>
<feature type="transmembrane region" description="Helical" evidence="14">
    <location>
        <begin position="17"/>
        <end position="36"/>
    </location>
</feature>
<dbReference type="CDD" id="cd15019">
    <property type="entry name" value="7tm_TAS2R14-like"/>
    <property type="match status" value="1"/>
</dbReference>
<gene>
    <name evidence="15" type="primary">LOC102915344</name>
</gene>
<dbReference type="PANTHER" id="PTHR11394">
    <property type="entry name" value="TASTE RECEPTOR TYPE 2"/>
    <property type="match status" value="1"/>
</dbReference>
<name>A0A6I9M6Y1_PERMB</name>
<accession>A0A6I9M6Y1</accession>
<evidence type="ECO:0000256" key="4">
    <source>
        <dbReference type="ARBA" id="ARBA00022606"/>
    </source>
</evidence>
<proteinExistence type="inferred from homology"/>
<dbReference type="Ensembl" id="ENSPEMT00000035144.1">
    <property type="protein sequence ID" value="ENSPEMP00000029748.1"/>
    <property type="gene ID" value="ENSPEMG00000026423.1"/>
</dbReference>
<evidence type="ECO:0000256" key="11">
    <source>
        <dbReference type="ARBA" id="ARBA00023224"/>
    </source>
</evidence>
<evidence type="ECO:0000256" key="2">
    <source>
        <dbReference type="ARBA" id="ARBA00007376"/>
    </source>
</evidence>
<dbReference type="GeneTree" id="ENSGT01150000286975"/>
<dbReference type="PANTHER" id="PTHR11394:SF75">
    <property type="entry name" value="TASTE RECEPTOR TYPE 2 MEMBER 103"/>
    <property type="match status" value="1"/>
</dbReference>
<evidence type="ECO:0000256" key="13">
    <source>
        <dbReference type="RuleBase" id="RU004424"/>
    </source>
</evidence>
<evidence type="ECO:0000256" key="6">
    <source>
        <dbReference type="ARBA" id="ARBA00022989"/>
    </source>
</evidence>
<evidence type="ECO:0000313" key="15">
    <source>
        <dbReference type="Ensembl" id="ENSPEMP00000029748.1"/>
    </source>
</evidence>
<dbReference type="GeneID" id="102915344"/>
<sequence>MNGVIRYILLTTLNVEFIMGYLGNAFTVLVNIMEWVKRRKISFIDQIFTTLAISRIGLLVSLIENLFVSEWYPDTILTRRRVKQIIIFWVVTNHFSIWLATCLSIFYFLKISNFSNSIFFHLKCRVKKVVSVTILASLLLLFLNILVTNTHIDVLIDEIQINTFYNALSSNYTQVSRFVLLTNTIFTLIPFTVSLTMFLLLIFSLWRHLKNMQRNAEGSRDVSTTAHVKALQMVVTFLLLYTVFSLSLLVQVFNMEFQQKHSVALLLWTTEVAFPSGHSYVLILGNTRLRQAFLSVVWWLRCRLSGAEPSGS</sequence>
<feature type="transmembrane region" description="Helical" evidence="14">
    <location>
        <begin position="48"/>
        <end position="67"/>
    </location>
</feature>
<evidence type="ECO:0000256" key="12">
    <source>
        <dbReference type="RuleBase" id="RU004423"/>
    </source>
</evidence>
<reference evidence="15" key="2">
    <citation type="submission" date="2025-08" db="UniProtKB">
        <authorList>
            <consortium name="Ensembl"/>
        </authorList>
    </citation>
    <scope>IDENTIFICATION</scope>
</reference>
<dbReference type="RefSeq" id="XP_006997048.1">
    <property type="nucleotide sequence ID" value="XM_006996986.1"/>
</dbReference>
<reference evidence="15" key="3">
    <citation type="submission" date="2025-09" db="UniProtKB">
        <authorList>
            <consortium name="Ensembl"/>
        </authorList>
    </citation>
    <scope>IDENTIFICATION</scope>
</reference>
<dbReference type="GO" id="GO:0004930">
    <property type="term" value="F:G protein-coupled receptor activity"/>
    <property type="evidence" value="ECO:0007669"/>
    <property type="project" value="UniProtKB-KW"/>
</dbReference>
<evidence type="ECO:0000256" key="10">
    <source>
        <dbReference type="ARBA" id="ARBA00023180"/>
    </source>
</evidence>
<keyword evidence="3 13" id="KW-0919">Taste</keyword>